<dbReference type="AlphaFoldDB" id="A0A4Z1REC4"/>
<accession>A0A4Z1REC4</accession>
<dbReference type="PROSITE" id="PS00018">
    <property type="entry name" value="EF_HAND_1"/>
    <property type="match status" value="1"/>
</dbReference>
<dbReference type="RefSeq" id="WP_134674542.1">
    <property type="nucleotide sequence ID" value="NZ_CP039383.2"/>
</dbReference>
<dbReference type="EMBL" id="SPUH01000001">
    <property type="protein sequence ID" value="TKS55188.1"/>
    <property type="molecule type" value="Genomic_DNA"/>
</dbReference>
<dbReference type="OrthoDB" id="5833205at2"/>
<proteinExistence type="predicted"/>
<evidence type="ECO:0000313" key="1">
    <source>
        <dbReference type="EMBL" id="TKS55188.1"/>
    </source>
</evidence>
<dbReference type="Proteomes" id="UP000298681">
    <property type="component" value="Unassembled WGS sequence"/>
</dbReference>
<name>A0A4Z1REC4_9GAMM</name>
<protein>
    <submittedName>
        <fullName evidence="1">Adhesin</fullName>
    </submittedName>
</protein>
<organism evidence="1 2">
    <name type="scientific">Luteimonas yindakuii</name>
    <dbReference type="NCBI Taxonomy" id="2565782"/>
    <lineage>
        <taxon>Bacteria</taxon>
        <taxon>Pseudomonadati</taxon>
        <taxon>Pseudomonadota</taxon>
        <taxon>Gammaproteobacteria</taxon>
        <taxon>Lysobacterales</taxon>
        <taxon>Lysobacteraceae</taxon>
        <taxon>Luteimonas</taxon>
    </lineage>
</organism>
<gene>
    <name evidence="1" type="ORF">E4582_10725</name>
</gene>
<evidence type="ECO:0000313" key="2">
    <source>
        <dbReference type="Proteomes" id="UP000298681"/>
    </source>
</evidence>
<comment type="caution">
    <text evidence="1">The sequence shown here is derived from an EMBL/GenBank/DDBJ whole genome shotgun (WGS) entry which is preliminary data.</text>
</comment>
<dbReference type="InterPro" id="IPR018247">
    <property type="entry name" value="EF_Hand_1_Ca_BS"/>
</dbReference>
<sequence length="582" mass="60848">MNTNLKRTALALAVASFAFAANAAEPQLPWADVNTAVDTDISISGDIEATGEVDVSGELVVGGAIDINQTYDYTDTYVRDVNIDENIVHDHTVTTNDDISNTVDNTWTNDISNTVDNTMTNDVSNTVDNTWTNDVTNSYTNTTDLSTTVDIALSDDRSYEEDRSYVEDRTYTEDRSYDESISREDNRSYDENVSLDVSQELDVYQRVHQEEENVNVDSNIRRERNEHGRTVYLSKNLSLDSDISFSGDIALSGDLEVDSAAIAVVDGRQTIVNNEGNNDMLANDASISDDAASGASGNLGFNVAAGDNNAQDNAAALSAADAAFSFGMSDAEIFNNQLGANNATDNEGVTNDANMGGNAFNGASGNIAVNIAAGNNNAQRNSLAASVSVAGYAQASVASDQVSTGNVTNNMGMTETREVDSDFSLNGTISAGDGAELAYAGRGNAYQQANMYPDSWGADENDGNHESGPRLGHIDLDSEMQGAVDNPYRDGVGGLAFDTDEEGIIDLSELELDASLSGAGTLLYEVDVQSTNTASLDGSAFSGASGNIGVNIAAGTGNLQSNSLALAVAQPGGNGGGGGGGE</sequence>
<keyword evidence="2" id="KW-1185">Reference proteome</keyword>
<reference evidence="1 2" key="1">
    <citation type="submission" date="2019-01" db="EMBL/GenBank/DDBJ databases">
        <authorList>
            <person name="Zhang S."/>
        </authorList>
    </citation>
    <scope>NUCLEOTIDE SEQUENCE [LARGE SCALE GENOMIC DNA]</scope>
    <source>
        <strain evidence="1 2">1626</strain>
    </source>
</reference>